<name>S7PT55_GLOTA</name>
<gene>
    <name evidence="1" type="ORF">GLOTRDRAFT_133860</name>
</gene>
<evidence type="ECO:0000313" key="1">
    <source>
        <dbReference type="EMBL" id="EPQ50487.1"/>
    </source>
</evidence>
<dbReference type="KEGG" id="gtr:GLOTRDRAFT_133860"/>
<dbReference type="EMBL" id="KB469315">
    <property type="protein sequence ID" value="EPQ50487.1"/>
    <property type="molecule type" value="Genomic_DNA"/>
</dbReference>
<dbReference type="HOGENOM" id="CLU_044126_2_2_1"/>
<dbReference type="eggNOG" id="ENOG502S952">
    <property type="taxonomic scope" value="Eukaryota"/>
</dbReference>
<reference evidence="1 2" key="1">
    <citation type="journal article" date="2012" name="Science">
        <title>The Paleozoic origin of enzymatic lignin decomposition reconstructed from 31 fungal genomes.</title>
        <authorList>
            <person name="Floudas D."/>
            <person name="Binder M."/>
            <person name="Riley R."/>
            <person name="Barry K."/>
            <person name="Blanchette R.A."/>
            <person name="Henrissat B."/>
            <person name="Martinez A.T."/>
            <person name="Otillar R."/>
            <person name="Spatafora J.W."/>
            <person name="Yadav J.S."/>
            <person name="Aerts A."/>
            <person name="Benoit I."/>
            <person name="Boyd A."/>
            <person name="Carlson A."/>
            <person name="Copeland A."/>
            <person name="Coutinho P.M."/>
            <person name="de Vries R.P."/>
            <person name="Ferreira P."/>
            <person name="Findley K."/>
            <person name="Foster B."/>
            <person name="Gaskell J."/>
            <person name="Glotzer D."/>
            <person name="Gorecki P."/>
            <person name="Heitman J."/>
            <person name="Hesse C."/>
            <person name="Hori C."/>
            <person name="Igarashi K."/>
            <person name="Jurgens J.A."/>
            <person name="Kallen N."/>
            <person name="Kersten P."/>
            <person name="Kohler A."/>
            <person name="Kuees U."/>
            <person name="Kumar T.K.A."/>
            <person name="Kuo A."/>
            <person name="LaButti K."/>
            <person name="Larrondo L.F."/>
            <person name="Lindquist E."/>
            <person name="Ling A."/>
            <person name="Lombard V."/>
            <person name="Lucas S."/>
            <person name="Lundell T."/>
            <person name="Martin R."/>
            <person name="McLaughlin D.J."/>
            <person name="Morgenstern I."/>
            <person name="Morin E."/>
            <person name="Murat C."/>
            <person name="Nagy L.G."/>
            <person name="Nolan M."/>
            <person name="Ohm R.A."/>
            <person name="Patyshakuliyeva A."/>
            <person name="Rokas A."/>
            <person name="Ruiz-Duenas F.J."/>
            <person name="Sabat G."/>
            <person name="Salamov A."/>
            <person name="Samejima M."/>
            <person name="Schmutz J."/>
            <person name="Slot J.C."/>
            <person name="St John F."/>
            <person name="Stenlid J."/>
            <person name="Sun H."/>
            <person name="Sun S."/>
            <person name="Syed K."/>
            <person name="Tsang A."/>
            <person name="Wiebenga A."/>
            <person name="Young D."/>
            <person name="Pisabarro A."/>
            <person name="Eastwood D.C."/>
            <person name="Martin F."/>
            <person name="Cullen D."/>
            <person name="Grigoriev I.V."/>
            <person name="Hibbett D.S."/>
        </authorList>
    </citation>
    <scope>NUCLEOTIDE SEQUENCE [LARGE SCALE GENOMIC DNA]</scope>
    <source>
        <strain evidence="1 2">ATCC 11539</strain>
    </source>
</reference>
<evidence type="ECO:0000313" key="2">
    <source>
        <dbReference type="Proteomes" id="UP000030669"/>
    </source>
</evidence>
<dbReference type="GeneID" id="19302824"/>
<dbReference type="OrthoDB" id="2588098at2759"/>
<dbReference type="OMA" id="RVKQRQP"/>
<protein>
    <submittedName>
        <fullName evidence="1">Uncharacterized protein</fullName>
    </submittedName>
</protein>
<sequence length="316" mass="36104">MGQYWKIVNFDKRVATYSQGKVGEFLPEGGPGRLAGWLLFRLQRPQLQPHTKKLTETIIQNAKGPQDAGLGYLGIAVELIEAIFARIDDTHDVACLCIANKTLWAIGHKYIKDAKGHWEGDRIICVGDYVGDLPEDMLSPAEMEELRQEAEEYCRGYLNLYNIAEELFSDADSLPTTREDQRVREMSHIEYELYQDLTEPYYEDYNDGWVLCNLSKLQYVRADTVREMVGDALELGDVLLSQICWSTDPSISMAYNGDLHRGAWAGNRFLLATMDEVNGALREKGTWTDVTKVVMKQVAEIWRSEHGRGWPEERAW</sequence>
<proteinExistence type="predicted"/>
<accession>S7PT55</accession>
<dbReference type="Proteomes" id="UP000030669">
    <property type="component" value="Unassembled WGS sequence"/>
</dbReference>
<organism evidence="1 2">
    <name type="scientific">Gloeophyllum trabeum (strain ATCC 11539 / FP-39264 / Madison 617)</name>
    <name type="common">Brown rot fungus</name>
    <dbReference type="NCBI Taxonomy" id="670483"/>
    <lineage>
        <taxon>Eukaryota</taxon>
        <taxon>Fungi</taxon>
        <taxon>Dikarya</taxon>
        <taxon>Basidiomycota</taxon>
        <taxon>Agaricomycotina</taxon>
        <taxon>Agaricomycetes</taxon>
        <taxon>Gloeophyllales</taxon>
        <taxon>Gloeophyllaceae</taxon>
        <taxon>Gloeophyllum</taxon>
    </lineage>
</organism>
<keyword evidence="2" id="KW-1185">Reference proteome</keyword>
<dbReference type="AlphaFoldDB" id="S7PT55"/>
<dbReference type="RefSeq" id="XP_007871025.1">
    <property type="nucleotide sequence ID" value="XM_007872834.1"/>
</dbReference>